<feature type="repeat" description="ANK" evidence="1">
    <location>
        <begin position="375"/>
        <end position="407"/>
    </location>
</feature>
<dbReference type="VEuPathDB" id="TrichDB:TVAGG3_0334710"/>
<organism evidence="3 4">
    <name type="scientific">Trichomonas vaginalis (strain ATCC PRA-98 / G3)</name>
    <dbReference type="NCBI Taxonomy" id="412133"/>
    <lineage>
        <taxon>Eukaryota</taxon>
        <taxon>Metamonada</taxon>
        <taxon>Parabasalia</taxon>
        <taxon>Trichomonadida</taxon>
        <taxon>Trichomonadidae</taxon>
        <taxon>Trichomonas</taxon>
    </lineage>
</organism>
<reference evidence="3" key="1">
    <citation type="submission" date="2006-10" db="EMBL/GenBank/DDBJ databases">
        <authorList>
            <person name="Amadeo P."/>
            <person name="Zhao Q."/>
            <person name="Wortman J."/>
            <person name="Fraser-Liggett C."/>
            <person name="Carlton J."/>
        </authorList>
    </citation>
    <scope>NUCLEOTIDE SEQUENCE</scope>
    <source>
        <strain evidence="3">G3</strain>
    </source>
</reference>
<dbReference type="PRINTS" id="PR01415">
    <property type="entry name" value="ANKYRIN"/>
</dbReference>
<dbReference type="EMBL" id="DS113436">
    <property type="protein sequence ID" value="EAY05948.1"/>
    <property type="molecule type" value="Genomic_DNA"/>
</dbReference>
<protein>
    <recommendedName>
        <fullName evidence="2">DUF3447 domain-containing protein</fullName>
    </recommendedName>
</protein>
<gene>
    <name evidence="3" type="ORF">TVAG_087260</name>
</gene>
<dbReference type="SMR" id="A2EN40"/>
<dbReference type="Pfam" id="PF11929">
    <property type="entry name" value="DUF3447"/>
    <property type="match status" value="1"/>
</dbReference>
<keyword evidence="1" id="KW-0040">ANK repeat</keyword>
<dbReference type="InParanoid" id="A2EN40"/>
<keyword evidence="4" id="KW-1185">Reference proteome</keyword>
<dbReference type="eggNOG" id="KOG4412">
    <property type="taxonomic scope" value="Eukaryota"/>
</dbReference>
<dbReference type="KEGG" id="tva:4763820"/>
<evidence type="ECO:0000259" key="2">
    <source>
        <dbReference type="Pfam" id="PF11929"/>
    </source>
</evidence>
<accession>A2EN40</accession>
<evidence type="ECO:0000313" key="4">
    <source>
        <dbReference type="Proteomes" id="UP000001542"/>
    </source>
</evidence>
<sequence>MMIDNCRELMDLYKDYIDIFKTLYRINMFKECDIDRIYIDIKIKLFETKLISPIQLILIISNMFPYNNRYLRSYLAIFKKIYDDYHPKQVGGINYLFDCFIFKEYGVHYHVNHTCFYDEYKNLPIDVFEENTIYIAIMNDNVKSFISFTKKEGFDIFQKLKSYFFPNEFTQYSLLDLCCYYGSVDCFKYLRSEYHFTITSLCLQLSFLGGKPDIMHECLKYNRPTQECMQYAIASGNVDFVTFLMNDFGLRIYLNDCRLFHNLQAFLIYLDQTNDVSRCFPYSGCFNIPLLCEFLLYKGADLNACDNLGYTALHIATIHNNKEVVEFLISRGADINAISSANGYSALHLSISNNDIEFAEFLISHGADLNVKEKHGQTPLNFAAINSKKDFVELLLLHGANPNEIDCWGNTAAYYINNY</sequence>
<feature type="repeat" description="ANK" evidence="1">
    <location>
        <begin position="342"/>
        <end position="374"/>
    </location>
</feature>
<dbReference type="InterPro" id="IPR002110">
    <property type="entry name" value="Ankyrin_rpt"/>
</dbReference>
<dbReference type="Proteomes" id="UP000001542">
    <property type="component" value="Unassembled WGS sequence"/>
</dbReference>
<dbReference type="Gene3D" id="1.25.40.20">
    <property type="entry name" value="Ankyrin repeat-containing domain"/>
    <property type="match status" value="1"/>
</dbReference>
<feature type="repeat" description="ANK" evidence="1">
    <location>
        <begin position="308"/>
        <end position="340"/>
    </location>
</feature>
<dbReference type="STRING" id="5722.A2EN40"/>
<dbReference type="Pfam" id="PF12796">
    <property type="entry name" value="Ank_2"/>
    <property type="match status" value="1"/>
</dbReference>
<dbReference type="PROSITE" id="PS50297">
    <property type="entry name" value="ANK_REP_REGION"/>
    <property type="match status" value="3"/>
</dbReference>
<dbReference type="RefSeq" id="XP_001318171.1">
    <property type="nucleotide sequence ID" value="XM_001318136.1"/>
</dbReference>
<proteinExistence type="predicted"/>
<name>A2EN40_TRIV3</name>
<reference evidence="3" key="2">
    <citation type="journal article" date="2007" name="Science">
        <title>Draft genome sequence of the sexually transmitted pathogen Trichomonas vaginalis.</title>
        <authorList>
            <person name="Carlton J.M."/>
            <person name="Hirt R.P."/>
            <person name="Silva J.C."/>
            <person name="Delcher A.L."/>
            <person name="Schatz M."/>
            <person name="Zhao Q."/>
            <person name="Wortman J.R."/>
            <person name="Bidwell S.L."/>
            <person name="Alsmark U.C.M."/>
            <person name="Besteiro S."/>
            <person name="Sicheritz-Ponten T."/>
            <person name="Noel C.J."/>
            <person name="Dacks J.B."/>
            <person name="Foster P.G."/>
            <person name="Simillion C."/>
            <person name="Van de Peer Y."/>
            <person name="Miranda-Saavedra D."/>
            <person name="Barton G.J."/>
            <person name="Westrop G.D."/>
            <person name="Mueller S."/>
            <person name="Dessi D."/>
            <person name="Fiori P.L."/>
            <person name="Ren Q."/>
            <person name="Paulsen I."/>
            <person name="Zhang H."/>
            <person name="Bastida-Corcuera F.D."/>
            <person name="Simoes-Barbosa A."/>
            <person name="Brown M.T."/>
            <person name="Hayes R.D."/>
            <person name="Mukherjee M."/>
            <person name="Okumura C.Y."/>
            <person name="Schneider R."/>
            <person name="Smith A.J."/>
            <person name="Vanacova S."/>
            <person name="Villalvazo M."/>
            <person name="Haas B.J."/>
            <person name="Pertea M."/>
            <person name="Feldblyum T.V."/>
            <person name="Utterback T.R."/>
            <person name="Shu C.L."/>
            <person name="Osoegawa K."/>
            <person name="de Jong P.J."/>
            <person name="Hrdy I."/>
            <person name="Horvathova L."/>
            <person name="Zubacova Z."/>
            <person name="Dolezal P."/>
            <person name="Malik S.B."/>
            <person name="Logsdon J.M. Jr."/>
            <person name="Henze K."/>
            <person name="Gupta A."/>
            <person name="Wang C.C."/>
            <person name="Dunne R.L."/>
            <person name="Upcroft J.A."/>
            <person name="Upcroft P."/>
            <person name="White O."/>
            <person name="Salzberg S.L."/>
            <person name="Tang P."/>
            <person name="Chiu C.-H."/>
            <person name="Lee Y.-S."/>
            <person name="Embley T.M."/>
            <person name="Coombs G.H."/>
            <person name="Mottram J.C."/>
            <person name="Tachezy J."/>
            <person name="Fraser-Liggett C.M."/>
            <person name="Johnson P.J."/>
        </authorList>
    </citation>
    <scope>NUCLEOTIDE SEQUENCE [LARGE SCALE GENOMIC DNA]</scope>
    <source>
        <strain evidence="3">G3</strain>
    </source>
</reference>
<evidence type="ECO:0000256" key="1">
    <source>
        <dbReference type="PROSITE-ProRule" id="PRU00023"/>
    </source>
</evidence>
<feature type="domain" description="DUF3447" evidence="2">
    <location>
        <begin position="195"/>
        <end position="269"/>
    </location>
</feature>
<dbReference type="PANTHER" id="PTHR24182">
    <property type="entry name" value="ANKYRIN REPEAT AND SOCS BOX CONTAINING 4"/>
    <property type="match status" value="1"/>
</dbReference>
<dbReference type="InterPro" id="IPR020683">
    <property type="entry name" value="DUF3447"/>
</dbReference>
<dbReference type="PROSITE" id="PS50088">
    <property type="entry name" value="ANK_REPEAT"/>
    <property type="match status" value="3"/>
</dbReference>
<dbReference type="PANTHER" id="PTHR24182:SF13">
    <property type="entry name" value="LD18443P"/>
    <property type="match status" value="1"/>
</dbReference>
<dbReference type="SMART" id="SM00248">
    <property type="entry name" value="ANK"/>
    <property type="match status" value="5"/>
</dbReference>
<dbReference type="InterPro" id="IPR036770">
    <property type="entry name" value="Ankyrin_rpt-contain_sf"/>
</dbReference>
<dbReference type="Pfam" id="PF00023">
    <property type="entry name" value="Ank"/>
    <property type="match status" value="1"/>
</dbReference>
<dbReference type="SUPFAM" id="SSF48403">
    <property type="entry name" value="Ankyrin repeat"/>
    <property type="match status" value="1"/>
</dbReference>
<evidence type="ECO:0000313" key="3">
    <source>
        <dbReference type="EMBL" id="EAY05948.1"/>
    </source>
</evidence>
<dbReference type="OrthoDB" id="194358at2759"/>
<dbReference type="AlphaFoldDB" id="A2EN40"/>
<dbReference type="VEuPathDB" id="TrichDB:TVAG_087260"/>